<feature type="region of interest" description="Disordered" evidence="1">
    <location>
        <begin position="73"/>
        <end position="143"/>
    </location>
</feature>
<proteinExistence type="predicted"/>
<evidence type="ECO:0000256" key="1">
    <source>
        <dbReference type="SAM" id="MobiDB-lite"/>
    </source>
</evidence>
<dbReference type="AlphaFoldDB" id="A0A8J6B228"/>
<evidence type="ECO:0000313" key="2">
    <source>
        <dbReference type="EMBL" id="KAG9394068.1"/>
    </source>
</evidence>
<feature type="region of interest" description="Disordered" evidence="1">
    <location>
        <begin position="1"/>
        <end position="36"/>
    </location>
</feature>
<dbReference type="EMBL" id="JAHDYR010000017">
    <property type="protein sequence ID" value="KAG9394068.1"/>
    <property type="molecule type" value="Genomic_DNA"/>
</dbReference>
<name>A0A8J6B228_9EUKA</name>
<accession>A0A8J6B228</accession>
<reference evidence="2" key="1">
    <citation type="submission" date="2021-05" db="EMBL/GenBank/DDBJ databases">
        <title>A free-living protist that lacks canonical eukaryotic 1 DNA replication and segregation systems.</title>
        <authorList>
            <person name="Salas-Leiva D.E."/>
            <person name="Tromer E.C."/>
            <person name="Curtis B.A."/>
            <person name="Jerlstrom-Hultqvist J."/>
            <person name="Kolisko M."/>
            <person name="Yi Z."/>
            <person name="Salas-Leiva J.S."/>
            <person name="Gallot-Lavallee L."/>
            <person name="Kops G.J.P.L."/>
            <person name="Archibald J.M."/>
            <person name="Simpson A.G.B."/>
            <person name="Roger A.J."/>
        </authorList>
    </citation>
    <scope>NUCLEOTIDE SEQUENCE</scope>
    <source>
        <strain evidence="2">BICM</strain>
    </source>
</reference>
<feature type="compositionally biased region" description="Basic and acidic residues" evidence="1">
    <location>
        <begin position="177"/>
        <end position="201"/>
    </location>
</feature>
<protein>
    <submittedName>
        <fullName evidence="2">Uncharacterized protein</fullName>
    </submittedName>
</protein>
<gene>
    <name evidence="2" type="ORF">J8273_4431</name>
</gene>
<keyword evidence="3" id="KW-1185">Reference proteome</keyword>
<feature type="region of interest" description="Disordered" evidence="1">
    <location>
        <begin position="176"/>
        <end position="201"/>
    </location>
</feature>
<feature type="compositionally biased region" description="Polar residues" evidence="1">
    <location>
        <begin position="73"/>
        <end position="120"/>
    </location>
</feature>
<evidence type="ECO:0000313" key="3">
    <source>
        <dbReference type="Proteomes" id="UP000717585"/>
    </source>
</evidence>
<organism evidence="2 3">
    <name type="scientific">Carpediemonas membranifera</name>
    <dbReference type="NCBI Taxonomy" id="201153"/>
    <lineage>
        <taxon>Eukaryota</taxon>
        <taxon>Metamonada</taxon>
        <taxon>Carpediemonas-like organisms</taxon>
        <taxon>Carpediemonas</taxon>
    </lineage>
</organism>
<comment type="caution">
    <text evidence="2">The sequence shown here is derived from an EMBL/GenBank/DDBJ whole genome shotgun (WGS) entry which is preliminary data.</text>
</comment>
<dbReference type="Proteomes" id="UP000717585">
    <property type="component" value="Unassembled WGS sequence"/>
</dbReference>
<sequence length="252" mass="28278">MLKYGRQPPPQMPSLASRLSRTMPNAPRVRSHSASVPAMARTMKAKPLSALESTGRELFVHEPTFTTKNATTVNRTRPKSQGQARRTPMTQTMSAKRTLPRPQTTGVATRTEHLSTTLSKSAAAEPIVARHKKRSASAPRSKYTAYTHAPTRFELTPFPSTKHVGEPDENSALFASDTERFSPNRAWPMDEDRNSRQKLREGKSARLAGHFSQMADWRAADQAEQAKRDEVRLNTVRRQKVRYMAALAELDQ</sequence>